<reference evidence="8 9" key="1">
    <citation type="submission" date="2018-10" db="EMBL/GenBank/DDBJ databases">
        <authorList>
            <person name="Chen W.-M."/>
        </authorList>
    </citation>
    <scope>NUCLEOTIDE SEQUENCE [LARGE SCALE GENOMIC DNA]</scope>
    <source>
        <strain evidence="8 9">THS-13</strain>
    </source>
</reference>
<evidence type="ECO:0000256" key="7">
    <source>
        <dbReference type="SAM" id="Phobius"/>
    </source>
</evidence>
<dbReference type="Proteomes" id="UP000282106">
    <property type="component" value="Unassembled WGS sequence"/>
</dbReference>
<feature type="transmembrane region" description="Helical" evidence="7">
    <location>
        <begin position="226"/>
        <end position="243"/>
    </location>
</feature>
<keyword evidence="4 7" id="KW-0812">Transmembrane</keyword>
<dbReference type="RefSeq" id="WP_123212155.1">
    <property type="nucleotide sequence ID" value="NZ_RJVO01000005.1"/>
</dbReference>
<sequence length="431" mass="46952">MSEGGDAPGEGAGRSRWLKLFSSAVVDQALLSAANFLVGLLLIRNCSDEDYGHYVLGFTALLLLTGLQGAYIGGPLAVLAPRQSPERKRQMLASLYRQSGRWVARVALGLALLCGAFGLFGWFSLPLALLGAVYCLVANFALQREYLRTGLMIYERPQAVLRADLVYVLLLVAGVAAAALLTRPAAPWAFAAMALAALVGARLAYRELARAPGLHGEELSGLWRELAPLGGWAMAGWLVYWSFSQGYNYVVAGTLDLAAVAALNAVRLLLMPANLMVSGIKQLLLPMAARWHQSLGLDPMLRRLLGFAAVVMALSLIYFGLLWLLRDWVFAVLLKKQFADRDQMLLLWMLMFLISGLRDLLMTGLLVRERFRSMTGLSSVAAVLALLTCWLGAQYYGVAGAILGLVLGEAINLLGVLWLTIRERRSPDLRS</sequence>
<name>A0A3N0V8P3_9GAMM</name>
<evidence type="ECO:0000256" key="2">
    <source>
        <dbReference type="ARBA" id="ARBA00007430"/>
    </source>
</evidence>
<dbReference type="InterPro" id="IPR050833">
    <property type="entry name" value="Poly_Biosynth_Transport"/>
</dbReference>
<comment type="caution">
    <text evidence="8">The sequence shown here is derived from an EMBL/GenBank/DDBJ whole genome shotgun (WGS) entry which is preliminary data.</text>
</comment>
<dbReference type="PANTHER" id="PTHR30250:SF10">
    <property type="entry name" value="LIPOPOLYSACCHARIDE BIOSYNTHESIS PROTEIN WZXC"/>
    <property type="match status" value="1"/>
</dbReference>
<keyword evidence="9" id="KW-1185">Reference proteome</keyword>
<protein>
    <submittedName>
        <fullName evidence="8">Capsular biosynthesis protein</fullName>
    </submittedName>
</protein>
<feature type="transmembrane region" description="Helical" evidence="7">
    <location>
        <begin position="374"/>
        <end position="393"/>
    </location>
</feature>
<evidence type="ECO:0000256" key="1">
    <source>
        <dbReference type="ARBA" id="ARBA00004651"/>
    </source>
</evidence>
<feature type="transmembrane region" description="Helical" evidence="7">
    <location>
        <begin position="345"/>
        <end position="367"/>
    </location>
</feature>
<feature type="transmembrane region" description="Helical" evidence="7">
    <location>
        <begin position="187"/>
        <end position="205"/>
    </location>
</feature>
<feature type="transmembrane region" description="Helical" evidence="7">
    <location>
        <begin position="249"/>
        <end position="270"/>
    </location>
</feature>
<accession>A0A3N0V8P3</accession>
<proteinExistence type="inferred from homology"/>
<dbReference type="GO" id="GO:0005886">
    <property type="term" value="C:plasma membrane"/>
    <property type="evidence" value="ECO:0007669"/>
    <property type="project" value="UniProtKB-SubCell"/>
</dbReference>
<feature type="transmembrane region" description="Helical" evidence="7">
    <location>
        <begin position="55"/>
        <end position="81"/>
    </location>
</feature>
<comment type="subcellular location">
    <subcellularLocation>
        <location evidence="1">Cell membrane</location>
        <topology evidence="1">Multi-pass membrane protein</topology>
    </subcellularLocation>
</comment>
<comment type="similarity">
    <text evidence="2">Belongs to the polysaccharide synthase family.</text>
</comment>
<keyword evidence="3" id="KW-1003">Cell membrane</keyword>
<feature type="transmembrane region" description="Helical" evidence="7">
    <location>
        <begin position="129"/>
        <end position="147"/>
    </location>
</feature>
<feature type="transmembrane region" description="Helical" evidence="7">
    <location>
        <begin position="399"/>
        <end position="421"/>
    </location>
</feature>
<evidence type="ECO:0000256" key="6">
    <source>
        <dbReference type="ARBA" id="ARBA00023136"/>
    </source>
</evidence>
<keyword evidence="6 7" id="KW-0472">Membrane</keyword>
<dbReference type="PANTHER" id="PTHR30250">
    <property type="entry name" value="PST FAMILY PREDICTED COLANIC ACID TRANSPORTER"/>
    <property type="match status" value="1"/>
</dbReference>
<feature type="transmembrane region" description="Helical" evidence="7">
    <location>
        <begin position="102"/>
        <end position="123"/>
    </location>
</feature>
<evidence type="ECO:0000256" key="5">
    <source>
        <dbReference type="ARBA" id="ARBA00022989"/>
    </source>
</evidence>
<dbReference type="InParanoid" id="A0A3N0V8P3"/>
<feature type="transmembrane region" description="Helical" evidence="7">
    <location>
        <begin position="20"/>
        <end position="43"/>
    </location>
</feature>
<evidence type="ECO:0000313" key="8">
    <source>
        <dbReference type="EMBL" id="ROH89133.1"/>
    </source>
</evidence>
<keyword evidence="5 7" id="KW-1133">Transmembrane helix</keyword>
<dbReference type="EMBL" id="RJVO01000005">
    <property type="protein sequence ID" value="ROH89133.1"/>
    <property type="molecule type" value="Genomic_DNA"/>
</dbReference>
<feature type="transmembrane region" description="Helical" evidence="7">
    <location>
        <begin position="304"/>
        <end position="325"/>
    </location>
</feature>
<dbReference type="AlphaFoldDB" id="A0A3N0V8P3"/>
<gene>
    <name evidence="8" type="ORF">ED208_12045</name>
</gene>
<evidence type="ECO:0000256" key="4">
    <source>
        <dbReference type="ARBA" id="ARBA00022692"/>
    </source>
</evidence>
<evidence type="ECO:0000256" key="3">
    <source>
        <dbReference type="ARBA" id="ARBA00022475"/>
    </source>
</evidence>
<organism evidence="8 9">
    <name type="scientific">Stagnimonas aquatica</name>
    <dbReference type="NCBI Taxonomy" id="2689987"/>
    <lineage>
        <taxon>Bacteria</taxon>
        <taxon>Pseudomonadati</taxon>
        <taxon>Pseudomonadota</taxon>
        <taxon>Gammaproteobacteria</taxon>
        <taxon>Nevskiales</taxon>
        <taxon>Nevskiaceae</taxon>
        <taxon>Stagnimonas</taxon>
    </lineage>
</organism>
<feature type="transmembrane region" description="Helical" evidence="7">
    <location>
        <begin position="159"/>
        <end position="181"/>
    </location>
</feature>
<evidence type="ECO:0000313" key="9">
    <source>
        <dbReference type="Proteomes" id="UP000282106"/>
    </source>
</evidence>